<dbReference type="Proteomes" id="UP001220395">
    <property type="component" value="Chromosome"/>
</dbReference>
<evidence type="ECO:0008006" key="3">
    <source>
        <dbReference type="Google" id="ProtNLM"/>
    </source>
</evidence>
<dbReference type="InterPro" id="IPR021508">
    <property type="entry name" value="Gp17-like"/>
</dbReference>
<dbReference type="RefSeq" id="WP_273690545.1">
    <property type="nucleotide sequence ID" value="NZ_CP117411.1"/>
</dbReference>
<gene>
    <name evidence="1" type="ORF">PQ455_07415</name>
</gene>
<sequence length="134" mass="14003">MSAVEIIGAVLAADAAFVAAVPEGQFDYWDLPQGTPLPSVLLTEISRVEPPALSGKTLGPVIERIQATVRANSGEERKAILDLIRDACRGRTGTIAGCLNVAVLLAGDGPQFKDADAAIYIGSTDLRVSFIKPA</sequence>
<organism evidence="1 2">
    <name type="scientific">Sphingomonas naphthae</name>
    <dbReference type="NCBI Taxonomy" id="1813468"/>
    <lineage>
        <taxon>Bacteria</taxon>
        <taxon>Pseudomonadati</taxon>
        <taxon>Pseudomonadota</taxon>
        <taxon>Alphaproteobacteria</taxon>
        <taxon>Sphingomonadales</taxon>
        <taxon>Sphingomonadaceae</taxon>
        <taxon>Sphingomonas</taxon>
    </lineage>
</organism>
<dbReference type="InterPro" id="IPR053745">
    <property type="entry name" value="Viral_Tail_Comp_sf"/>
</dbReference>
<reference evidence="1 2" key="1">
    <citation type="submission" date="2023-02" db="EMBL/GenBank/DDBJ databases">
        <title>Genome sequence of Sphingomonas naphthae.</title>
        <authorList>
            <person name="Kim S."/>
            <person name="Heo J."/>
            <person name="Kwon S.-W."/>
        </authorList>
    </citation>
    <scope>NUCLEOTIDE SEQUENCE [LARGE SCALE GENOMIC DNA]</scope>
    <source>
        <strain evidence="1 2">KACC 18716</strain>
    </source>
</reference>
<dbReference type="Pfam" id="PF11367">
    <property type="entry name" value="Tail_completion_gp17"/>
    <property type="match status" value="1"/>
</dbReference>
<protein>
    <recommendedName>
        <fullName evidence="3">DUF3168 domain-containing protein</fullName>
    </recommendedName>
</protein>
<proteinExistence type="predicted"/>
<accession>A0ABY7TP76</accession>
<name>A0ABY7TP76_9SPHN</name>
<keyword evidence="2" id="KW-1185">Reference proteome</keyword>
<evidence type="ECO:0000313" key="1">
    <source>
        <dbReference type="EMBL" id="WCT75034.1"/>
    </source>
</evidence>
<evidence type="ECO:0000313" key="2">
    <source>
        <dbReference type="Proteomes" id="UP001220395"/>
    </source>
</evidence>
<dbReference type="EMBL" id="CP117411">
    <property type="protein sequence ID" value="WCT75034.1"/>
    <property type="molecule type" value="Genomic_DNA"/>
</dbReference>
<dbReference type="Gene3D" id="3.30.2000.30">
    <property type="match status" value="1"/>
</dbReference>